<evidence type="ECO:0000256" key="4">
    <source>
        <dbReference type="ARBA" id="ARBA00022692"/>
    </source>
</evidence>
<dbReference type="GO" id="GO:0009279">
    <property type="term" value="C:cell outer membrane"/>
    <property type="evidence" value="ECO:0007669"/>
    <property type="project" value="UniProtKB-SubCell"/>
</dbReference>
<keyword evidence="7 10" id="KW-0472">Membrane</keyword>
<evidence type="ECO:0000256" key="12">
    <source>
        <dbReference type="SAM" id="SignalP"/>
    </source>
</evidence>
<dbReference type="STRING" id="1159016.SAMN02927937_02710"/>
<name>A0A1H6MSS0_9FLAO</name>
<evidence type="ECO:0000256" key="11">
    <source>
        <dbReference type="RuleBase" id="RU003357"/>
    </source>
</evidence>
<dbReference type="Gene3D" id="2.60.40.1120">
    <property type="entry name" value="Carboxypeptidase-like, regulatory domain"/>
    <property type="match status" value="1"/>
</dbReference>
<evidence type="ECO:0000256" key="10">
    <source>
        <dbReference type="PROSITE-ProRule" id="PRU01360"/>
    </source>
</evidence>
<dbReference type="GO" id="GO:0044718">
    <property type="term" value="P:siderophore transmembrane transport"/>
    <property type="evidence" value="ECO:0007669"/>
    <property type="project" value="TreeGrafter"/>
</dbReference>
<organism evidence="15 16">
    <name type="scientific">Paenimyroides marinum</name>
    <dbReference type="NCBI Taxonomy" id="1159016"/>
    <lineage>
        <taxon>Bacteria</taxon>
        <taxon>Pseudomonadati</taxon>
        <taxon>Bacteroidota</taxon>
        <taxon>Flavobacteriia</taxon>
        <taxon>Flavobacteriales</taxon>
        <taxon>Flavobacteriaceae</taxon>
        <taxon>Paenimyroides</taxon>
    </lineage>
</organism>
<feature type="chain" id="PRO_5011599173" evidence="12">
    <location>
        <begin position="21"/>
        <end position="784"/>
    </location>
</feature>
<dbReference type="OrthoDB" id="9795928at2"/>
<dbReference type="InterPro" id="IPR037066">
    <property type="entry name" value="Plug_dom_sf"/>
</dbReference>
<dbReference type="RefSeq" id="WP_091102318.1">
    <property type="nucleotide sequence ID" value="NZ_FNXE01000057.1"/>
</dbReference>
<dbReference type="PANTHER" id="PTHR30069:SF29">
    <property type="entry name" value="HEMOGLOBIN AND HEMOGLOBIN-HAPTOGLOBIN-BINDING PROTEIN 1-RELATED"/>
    <property type="match status" value="1"/>
</dbReference>
<dbReference type="Pfam" id="PF07715">
    <property type="entry name" value="Plug"/>
    <property type="match status" value="1"/>
</dbReference>
<accession>A0A1H6MSS0</accession>
<dbReference type="PANTHER" id="PTHR30069">
    <property type="entry name" value="TONB-DEPENDENT OUTER MEMBRANE RECEPTOR"/>
    <property type="match status" value="1"/>
</dbReference>
<keyword evidence="9 10" id="KW-0998">Cell outer membrane</keyword>
<keyword evidence="2 10" id="KW-0813">Transport</keyword>
<dbReference type="InterPro" id="IPR012910">
    <property type="entry name" value="Plug_dom"/>
</dbReference>
<dbReference type="EMBL" id="FNXE01000057">
    <property type="protein sequence ID" value="SEI01019.1"/>
    <property type="molecule type" value="Genomic_DNA"/>
</dbReference>
<dbReference type="InterPro" id="IPR000531">
    <property type="entry name" value="Beta-barrel_TonB"/>
</dbReference>
<dbReference type="Gene3D" id="2.40.170.20">
    <property type="entry name" value="TonB-dependent receptor, beta-barrel domain"/>
    <property type="match status" value="1"/>
</dbReference>
<gene>
    <name evidence="15" type="ORF">SAMN02927937_02710</name>
</gene>
<keyword evidence="8" id="KW-0675">Receptor</keyword>
<keyword evidence="5 12" id="KW-0732">Signal</keyword>
<feature type="domain" description="TonB-dependent receptor-like beta-barrel" evidence="13">
    <location>
        <begin position="329"/>
        <end position="751"/>
    </location>
</feature>
<keyword evidence="16" id="KW-1185">Reference proteome</keyword>
<evidence type="ECO:0000256" key="7">
    <source>
        <dbReference type="ARBA" id="ARBA00023136"/>
    </source>
</evidence>
<protein>
    <submittedName>
        <fullName evidence="15">Iron complex outermembrane recepter protein</fullName>
    </submittedName>
</protein>
<evidence type="ECO:0000259" key="13">
    <source>
        <dbReference type="Pfam" id="PF00593"/>
    </source>
</evidence>
<dbReference type="Proteomes" id="UP000199634">
    <property type="component" value="Unassembled WGS sequence"/>
</dbReference>
<dbReference type="InterPro" id="IPR008969">
    <property type="entry name" value="CarboxyPept-like_regulatory"/>
</dbReference>
<comment type="similarity">
    <text evidence="10 11">Belongs to the TonB-dependent receptor family.</text>
</comment>
<dbReference type="InterPro" id="IPR036942">
    <property type="entry name" value="Beta-barrel_TonB_sf"/>
</dbReference>
<feature type="signal peptide" evidence="12">
    <location>
        <begin position="1"/>
        <end position="20"/>
    </location>
</feature>
<reference evidence="15 16" key="1">
    <citation type="submission" date="2016-10" db="EMBL/GenBank/DDBJ databases">
        <authorList>
            <person name="de Groot N.N."/>
        </authorList>
    </citation>
    <scope>NUCLEOTIDE SEQUENCE [LARGE SCALE GENOMIC DNA]</scope>
    <source>
        <strain evidence="15 16">CGMCC 1.10825</strain>
    </source>
</reference>
<dbReference type="SUPFAM" id="SSF56935">
    <property type="entry name" value="Porins"/>
    <property type="match status" value="1"/>
</dbReference>
<keyword evidence="3 10" id="KW-1134">Transmembrane beta strand</keyword>
<comment type="subcellular location">
    <subcellularLocation>
        <location evidence="1 10">Cell outer membrane</location>
        <topology evidence="1 10">Multi-pass membrane protein</topology>
    </subcellularLocation>
</comment>
<dbReference type="GO" id="GO:0015344">
    <property type="term" value="F:siderophore uptake transmembrane transporter activity"/>
    <property type="evidence" value="ECO:0007669"/>
    <property type="project" value="TreeGrafter"/>
</dbReference>
<evidence type="ECO:0000256" key="1">
    <source>
        <dbReference type="ARBA" id="ARBA00004571"/>
    </source>
</evidence>
<evidence type="ECO:0000256" key="2">
    <source>
        <dbReference type="ARBA" id="ARBA00022448"/>
    </source>
</evidence>
<dbReference type="SUPFAM" id="SSF49464">
    <property type="entry name" value="Carboxypeptidase regulatory domain-like"/>
    <property type="match status" value="1"/>
</dbReference>
<dbReference type="AlphaFoldDB" id="A0A1H6MSS0"/>
<dbReference type="PROSITE" id="PS52016">
    <property type="entry name" value="TONB_DEPENDENT_REC_3"/>
    <property type="match status" value="1"/>
</dbReference>
<proteinExistence type="inferred from homology"/>
<evidence type="ECO:0000313" key="15">
    <source>
        <dbReference type="EMBL" id="SEI01019.1"/>
    </source>
</evidence>
<evidence type="ECO:0000313" key="16">
    <source>
        <dbReference type="Proteomes" id="UP000199634"/>
    </source>
</evidence>
<dbReference type="Pfam" id="PF13620">
    <property type="entry name" value="CarboxypepD_reg"/>
    <property type="match status" value="1"/>
</dbReference>
<evidence type="ECO:0000256" key="6">
    <source>
        <dbReference type="ARBA" id="ARBA00023077"/>
    </source>
</evidence>
<feature type="domain" description="TonB-dependent receptor plug" evidence="14">
    <location>
        <begin position="112"/>
        <end position="212"/>
    </location>
</feature>
<evidence type="ECO:0000259" key="14">
    <source>
        <dbReference type="Pfam" id="PF07715"/>
    </source>
</evidence>
<sequence length="784" mass="88572">MRLLLTVVLCMFGYSIFAQHQLQGVVKNTMGETIANSHIDLSSNCVDTDPLGRFTFNNLKSGTYTLKVSAEGYGIYQEKIILDQSKQLTIVLEEEGEETLETIVIHTAQQKAYNQQKITQKYLQDNYSSSLAKTLANVVGLDAVTIGSQTAKPMMRGLGFTRLAVTENGIKQEGQQWGADHGLEIDALTTESVEVIKGVGTITHGSDAIAGVIEVNNEIIPANGFKGQYATTAQSVNKSWANGLNLSYKNDKNFYKFKTSYSIFADFKVPVDEITYLGTKIPLTNGTMVNTAGNEFSVYGQWGYVNDYFQSILSISQFQNKSGFFAGAHGIPSVNDAKPDGSDRNIGMPYQQVNHTKVTYHAKWQNTHDAWDFKLGFQRNHRQEYSLFHTHYSNQVAPEINPDLELDFKLNTLNAELSYKKDWLLDHTTILGVQSQYQTNDIEGYSYLMPEYDRWNIGIFGKHTWNIAADWNVELGARYDAAHLNVSEYFDDVLYDYLIGRGTAETDAQTNAQRSIPLSKDFSRGNAAIGVSYQISEGWESTFTAASNFRFPTAMEVSSNGIHHGAFRHEQGNPDLDVEKGWAFDLSQHFHKSNLKINASAYLYYFTNYIFLKPTGVFSILPHGGQVYRYEQSKAMLTGLEIDALYQWNKFGFQVQAAYLYNKQISDTGVDYPLPFSTPTNGQFSVQYHFNESKLLQQNQLQLTVKTALQQNRIAQNEEVTPGYTIVNVQFSSALNFKNFKPQIRLQVNNVFNTVYYHHNSFYRALDIPEFGRNIQLFITIPIN</sequence>
<dbReference type="InterPro" id="IPR039426">
    <property type="entry name" value="TonB-dep_rcpt-like"/>
</dbReference>
<dbReference type="Gene3D" id="2.170.130.10">
    <property type="entry name" value="TonB-dependent receptor, plug domain"/>
    <property type="match status" value="1"/>
</dbReference>
<dbReference type="Pfam" id="PF00593">
    <property type="entry name" value="TonB_dep_Rec_b-barrel"/>
    <property type="match status" value="1"/>
</dbReference>
<evidence type="ECO:0000256" key="8">
    <source>
        <dbReference type="ARBA" id="ARBA00023170"/>
    </source>
</evidence>
<keyword evidence="4 10" id="KW-0812">Transmembrane</keyword>
<evidence type="ECO:0000256" key="3">
    <source>
        <dbReference type="ARBA" id="ARBA00022452"/>
    </source>
</evidence>
<evidence type="ECO:0000256" key="9">
    <source>
        <dbReference type="ARBA" id="ARBA00023237"/>
    </source>
</evidence>
<keyword evidence="6 11" id="KW-0798">TonB box</keyword>
<evidence type="ECO:0000256" key="5">
    <source>
        <dbReference type="ARBA" id="ARBA00022729"/>
    </source>
</evidence>